<keyword evidence="3 5" id="KW-0371">Homeobox</keyword>
<evidence type="ECO:0000259" key="8">
    <source>
        <dbReference type="PROSITE" id="PS50071"/>
    </source>
</evidence>
<feature type="compositionally biased region" description="Low complexity" evidence="7">
    <location>
        <begin position="242"/>
        <end position="254"/>
    </location>
</feature>
<dbReference type="GeneID" id="106810577"/>
<keyword evidence="9" id="KW-1185">Reference proteome</keyword>
<dbReference type="SMART" id="SM00389">
    <property type="entry name" value="HOX"/>
    <property type="match status" value="1"/>
</dbReference>
<comment type="subcellular location">
    <subcellularLocation>
        <location evidence="1 5 6">Nucleus</location>
    </subcellularLocation>
</comment>
<feature type="compositionally biased region" description="Polar residues" evidence="7">
    <location>
        <begin position="574"/>
        <end position="587"/>
    </location>
</feature>
<feature type="region of interest" description="Disordered" evidence="7">
    <location>
        <begin position="284"/>
        <end position="305"/>
    </location>
</feature>
<evidence type="ECO:0000256" key="7">
    <source>
        <dbReference type="SAM" id="MobiDB-lite"/>
    </source>
</evidence>
<dbReference type="Proteomes" id="UP000695022">
    <property type="component" value="Unplaced"/>
</dbReference>
<dbReference type="PANTHER" id="PTHR24327:SF41">
    <property type="entry name" value="BRAIN-SPECIFIC HOMEOBOX PROTEIN"/>
    <property type="match status" value="1"/>
</dbReference>
<keyword evidence="2 5" id="KW-0238">DNA-binding</keyword>
<sequence>MLGETEKRAEHGREAGRRHEEKVGSGAEAPAATTETPHLSEDQARRLRKYNQRAKTALTSMQLHILELMFQQNKYPTADQRSGIANIADLTLQKVTLWFQNSRQRLRRIKLKGEKRKTRKVACKEPDESPSEPAPPVGLQEKTLGSQTPRHILPGTPAPPGQQGMTEQPPATQAGDVSPLRYLLEPLPIISYPEDALLATCEPPPCVLPVPALLPRMPIYLHVDNYCVTPVPCVRPSSGSNATAHARTRATGRTVQGGWPTQWPVSGNHGYGPQQAAVPPAWTWQGGEHGRSSDRGVDENNNDDDADVTCHGISVFGDGFYPYTTPLPSIAGDPQLGLQARRHGNDVPQTATTRVTHEKLLAVTDASEESALYSETRIEAQGLGHGMTVSSVFGDTGSDTYLPPDACEGTVVSATEHDVARSLSVQYGDTDTADQDHFYVSAKRPSQGAENSHESSQLTCMDDYTASPSNDPAVAAPPTWITYGSANASKSMCVPSETRDLYAGGQRCRSKVGLDEPLDMHFEQRSATDACMNYNSSSAEADHGAIWQDQNASIVVNHYGRQPHSFNYGGDSESVPQSGLQPLTNSPDKGGEDVAYHDSNTQTYVCNDPVNVYPNADDQASTGSCIAAMQCAHHALWPNQFHQQPSQLNTAAGEHASTTRWNLPQTGYLTRNHSTPTDYVPRHYYEQPWLSTGYHREQTDATVMYPPEATNPLVRHQPEWTGSIVGYGTEQLFPAPVYNQTHQPNSQYGYFTEQPDIAGDHTNESQLQFAPHPEQGELLLESHPKQNGSPLGSHREQPGLLSEYHKEQTASPLGYYPEQIVTQPGYLQEQTYVLPGYHQDQLNTPSGHHQEQSATPSGYPQDQPATLLGYHQKQPATPSGYHQEQPATPSGYHQEQPATPSGYHQEQPATPSGYHQEQPATPSGYHQEQPATPSGYHDHQEQPATPTRYRQEQPATPSGYSPRAQRCHTIRVS</sequence>
<dbReference type="CDD" id="cd00086">
    <property type="entry name" value="homeodomain"/>
    <property type="match status" value="1"/>
</dbReference>
<feature type="region of interest" description="Disordered" evidence="7">
    <location>
        <begin position="838"/>
        <end position="973"/>
    </location>
</feature>
<feature type="domain" description="Homeobox" evidence="8">
    <location>
        <begin position="49"/>
        <end position="109"/>
    </location>
</feature>
<protein>
    <submittedName>
        <fullName evidence="10">Uncharacterized protein LOC106810577</fullName>
    </submittedName>
</protein>
<feature type="compositionally biased region" description="Polar residues" evidence="7">
    <location>
        <begin position="840"/>
        <end position="864"/>
    </location>
</feature>
<dbReference type="InterPro" id="IPR050460">
    <property type="entry name" value="Distal-less_Homeobox_TF"/>
</dbReference>
<evidence type="ECO:0000256" key="2">
    <source>
        <dbReference type="ARBA" id="ARBA00023125"/>
    </source>
</evidence>
<gene>
    <name evidence="10" type="primary">LOC106810577</name>
</gene>
<dbReference type="PANTHER" id="PTHR24327">
    <property type="entry name" value="HOMEOBOX PROTEIN"/>
    <property type="match status" value="1"/>
</dbReference>
<feature type="compositionally biased region" description="Low complexity" evidence="7">
    <location>
        <begin position="27"/>
        <end position="37"/>
    </location>
</feature>
<name>A0ABM1EB86_PRICU</name>
<organism evidence="9 10">
    <name type="scientific">Priapulus caudatus</name>
    <name type="common">Priapulid worm</name>
    <dbReference type="NCBI Taxonomy" id="37621"/>
    <lineage>
        <taxon>Eukaryota</taxon>
        <taxon>Metazoa</taxon>
        <taxon>Ecdysozoa</taxon>
        <taxon>Scalidophora</taxon>
        <taxon>Priapulida</taxon>
        <taxon>Priapulimorpha</taxon>
        <taxon>Priapulimorphida</taxon>
        <taxon>Priapulidae</taxon>
        <taxon>Priapulus</taxon>
    </lineage>
</organism>
<dbReference type="InterPro" id="IPR009057">
    <property type="entry name" value="Homeodomain-like_sf"/>
</dbReference>
<evidence type="ECO:0000256" key="3">
    <source>
        <dbReference type="ARBA" id="ARBA00023155"/>
    </source>
</evidence>
<feature type="region of interest" description="Disordered" evidence="7">
    <location>
        <begin position="237"/>
        <end position="258"/>
    </location>
</feature>
<dbReference type="InterPro" id="IPR017970">
    <property type="entry name" value="Homeobox_CS"/>
</dbReference>
<accession>A0ABM1EB86</accession>
<feature type="compositionally biased region" description="Polar residues" evidence="7">
    <location>
        <begin position="874"/>
        <end position="932"/>
    </location>
</feature>
<feature type="region of interest" description="Disordered" evidence="7">
    <location>
        <begin position="567"/>
        <end position="592"/>
    </location>
</feature>
<keyword evidence="4 5" id="KW-0539">Nucleus</keyword>
<dbReference type="PROSITE" id="PS50071">
    <property type="entry name" value="HOMEOBOX_2"/>
    <property type="match status" value="1"/>
</dbReference>
<dbReference type="Pfam" id="PF00046">
    <property type="entry name" value="Homeodomain"/>
    <property type="match status" value="1"/>
</dbReference>
<reference evidence="10" key="1">
    <citation type="submission" date="2025-08" db="UniProtKB">
        <authorList>
            <consortium name="RefSeq"/>
        </authorList>
    </citation>
    <scope>IDENTIFICATION</scope>
</reference>
<evidence type="ECO:0000256" key="6">
    <source>
        <dbReference type="RuleBase" id="RU000682"/>
    </source>
</evidence>
<proteinExistence type="predicted"/>
<feature type="region of interest" description="Disordered" evidence="7">
    <location>
        <begin position="114"/>
        <end position="174"/>
    </location>
</feature>
<evidence type="ECO:0000256" key="4">
    <source>
        <dbReference type="ARBA" id="ARBA00023242"/>
    </source>
</evidence>
<feature type="region of interest" description="Disordered" evidence="7">
    <location>
        <begin position="1"/>
        <end position="43"/>
    </location>
</feature>
<dbReference type="PROSITE" id="PS00027">
    <property type="entry name" value="HOMEOBOX_1"/>
    <property type="match status" value="1"/>
</dbReference>
<evidence type="ECO:0000313" key="9">
    <source>
        <dbReference type="Proteomes" id="UP000695022"/>
    </source>
</evidence>
<feature type="compositionally biased region" description="Basic and acidic residues" evidence="7">
    <location>
        <begin position="288"/>
        <end position="298"/>
    </location>
</feature>
<dbReference type="RefSeq" id="XP_014669457.1">
    <property type="nucleotide sequence ID" value="XM_014813971.1"/>
</dbReference>
<feature type="compositionally biased region" description="Basic and acidic residues" evidence="7">
    <location>
        <begin position="1"/>
        <end position="23"/>
    </location>
</feature>
<dbReference type="Gene3D" id="1.10.10.60">
    <property type="entry name" value="Homeodomain-like"/>
    <property type="match status" value="1"/>
</dbReference>
<evidence type="ECO:0000256" key="1">
    <source>
        <dbReference type="ARBA" id="ARBA00004123"/>
    </source>
</evidence>
<dbReference type="SUPFAM" id="SSF46689">
    <property type="entry name" value="Homeodomain-like"/>
    <property type="match status" value="1"/>
</dbReference>
<feature type="DNA-binding region" description="Homeobox" evidence="5">
    <location>
        <begin position="51"/>
        <end position="110"/>
    </location>
</feature>
<evidence type="ECO:0000256" key="5">
    <source>
        <dbReference type="PROSITE-ProRule" id="PRU00108"/>
    </source>
</evidence>
<dbReference type="InterPro" id="IPR001356">
    <property type="entry name" value="HD"/>
</dbReference>
<evidence type="ECO:0000313" key="10">
    <source>
        <dbReference type="RefSeq" id="XP_014669457.1"/>
    </source>
</evidence>